<dbReference type="GO" id="GO:0008999">
    <property type="term" value="F:protein-N-terminal-alanine acetyltransferase activity"/>
    <property type="evidence" value="ECO:0007669"/>
    <property type="project" value="TreeGrafter"/>
</dbReference>
<dbReference type="PANTHER" id="PTHR43441">
    <property type="entry name" value="RIBOSOMAL-PROTEIN-SERINE ACETYLTRANSFERASE"/>
    <property type="match status" value="1"/>
</dbReference>
<dbReference type="SUPFAM" id="SSF55729">
    <property type="entry name" value="Acyl-CoA N-acyltransferases (Nat)"/>
    <property type="match status" value="1"/>
</dbReference>
<dbReference type="Gene3D" id="3.40.630.30">
    <property type="match status" value="1"/>
</dbReference>
<accession>A0A921SW71</accession>
<feature type="domain" description="N-acetyltransferase" evidence="1">
    <location>
        <begin position="2"/>
        <end position="165"/>
    </location>
</feature>
<protein>
    <submittedName>
        <fullName evidence="2">GNAT family N-acetyltransferase</fullName>
    </submittedName>
</protein>
<dbReference type="AlphaFoldDB" id="A0A921SW71"/>
<dbReference type="GO" id="GO:0005737">
    <property type="term" value="C:cytoplasm"/>
    <property type="evidence" value="ECO:0007669"/>
    <property type="project" value="TreeGrafter"/>
</dbReference>
<name>A0A921SW71_9MICO</name>
<dbReference type="Proteomes" id="UP000742460">
    <property type="component" value="Unassembled WGS sequence"/>
</dbReference>
<reference evidence="2" key="2">
    <citation type="submission" date="2021-09" db="EMBL/GenBank/DDBJ databases">
        <authorList>
            <person name="Gilroy R."/>
        </authorList>
    </citation>
    <scope>NUCLEOTIDE SEQUENCE</scope>
    <source>
        <strain evidence="2">ChiGjej5B5-22894</strain>
    </source>
</reference>
<organism evidence="2 3">
    <name type="scientific">Brachybacterium massiliense</name>
    <dbReference type="NCBI Taxonomy" id="1755098"/>
    <lineage>
        <taxon>Bacteria</taxon>
        <taxon>Bacillati</taxon>
        <taxon>Actinomycetota</taxon>
        <taxon>Actinomycetes</taxon>
        <taxon>Micrococcales</taxon>
        <taxon>Dermabacteraceae</taxon>
        <taxon>Brachybacterium</taxon>
    </lineage>
</organism>
<dbReference type="PANTHER" id="PTHR43441:SF10">
    <property type="entry name" value="ACETYLTRANSFERASE"/>
    <property type="match status" value="1"/>
</dbReference>
<evidence type="ECO:0000313" key="2">
    <source>
        <dbReference type="EMBL" id="HJG90097.1"/>
    </source>
</evidence>
<evidence type="ECO:0000259" key="1">
    <source>
        <dbReference type="PROSITE" id="PS51186"/>
    </source>
</evidence>
<dbReference type="InterPro" id="IPR000182">
    <property type="entry name" value="GNAT_dom"/>
</dbReference>
<dbReference type="EMBL" id="DYUE01000004">
    <property type="protein sequence ID" value="HJG90097.1"/>
    <property type="molecule type" value="Genomic_DNA"/>
</dbReference>
<dbReference type="PROSITE" id="PS51186">
    <property type="entry name" value="GNAT"/>
    <property type="match status" value="1"/>
</dbReference>
<reference evidence="2" key="1">
    <citation type="journal article" date="2021" name="PeerJ">
        <title>Extensive microbial diversity within the chicken gut microbiome revealed by metagenomics and culture.</title>
        <authorList>
            <person name="Gilroy R."/>
            <person name="Ravi A."/>
            <person name="Getino M."/>
            <person name="Pursley I."/>
            <person name="Horton D.L."/>
            <person name="Alikhan N.F."/>
            <person name="Baker D."/>
            <person name="Gharbi K."/>
            <person name="Hall N."/>
            <person name="Watson M."/>
            <person name="Adriaenssens E.M."/>
            <person name="Foster-Nyarko E."/>
            <person name="Jarju S."/>
            <person name="Secka A."/>
            <person name="Antonio M."/>
            <person name="Oren A."/>
            <person name="Chaudhuri R.R."/>
            <person name="La Ragione R."/>
            <person name="Hildebrand F."/>
            <person name="Pallen M.J."/>
        </authorList>
    </citation>
    <scope>NUCLEOTIDE SEQUENCE</scope>
    <source>
        <strain evidence="2">ChiGjej5B5-22894</strain>
    </source>
</reference>
<dbReference type="Pfam" id="PF13302">
    <property type="entry name" value="Acetyltransf_3"/>
    <property type="match status" value="1"/>
</dbReference>
<gene>
    <name evidence="2" type="ORF">K8V81_00090</name>
</gene>
<evidence type="ECO:0000313" key="3">
    <source>
        <dbReference type="Proteomes" id="UP000742460"/>
    </source>
</evidence>
<sequence length="168" mass="17935">MLRLERLGTRHHAAILAGQDALLAEEIIGRPWNAASLAEFLTRCAGWREDGPLQELAALDVRTGALLGGGGLHRLAPGLARDQVMLTYWLLAPARGRGMGVPLAEAIVERARRDPRVAEAVLLIAPENTASQAVARRIGARPTGEGAPHPAGGSRRAERWLLPLRGAC</sequence>
<dbReference type="InterPro" id="IPR016181">
    <property type="entry name" value="Acyl_CoA_acyltransferase"/>
</dbReference>
<comment type="caution">
    <text evidence="2">The sequence shown here is derived from an EMBL/GenBank/DDBJ whole genome shotgun (WGS) entry which is preliminary data.</text>
</comment>
<proteinExistence type="predicted"/>
<dbReference type="InterPro" id="IPR051908">
    <property type="entry name" value="Ribosomal_N-acetyltransferase"/>
</dbReference>
<dbReference type="GO" id="GO:1990189">
    <property type="term" value="F:protein N-terminal-serine acetyltransferase activity"/>
    <property type="evidence" value="ECO:0007669"/>
    <property type="project" value="TreeGrafter"/>
</dbReference>